<feature type="region of interest" description="Disordered" evidence="3">
    <location>
        <begin position="1193"/>
        <end position="1236"/>
    </location>
</feature>
<feature type="compositionally biased region" description="Low complexity" evidence="3">
    <location>
        <begin position="890"/>
        <end position="899"/>
    </location>
</feature>
<gene>
    <name evidence="4" type="ORF">VOLCADRAFT_96961</name>
</gene>
<feature type="region of interest" description="Disordered" evidence="3">
    <location>
        <begin position="853"/>
        <end position="1018"/>
    </location>
</feature>
<dbReference type="GeneID" id="9615060"/>
<feature type="repeat" description="TPR" evidence="1">
    <location>
        <begin position="787"/>
        <end position="820"/>
    </location>
</feature>
<dbReference type="OrthoDB" id="539062at2759"/>
<feature type="compositionally biased region" description="Polar residues" evidence="3">
    <location>
        <begin position="927"/>
        <end position="939"/>
    </location>
</feature>
<dbReference type="KEGG" id="vcn:VOLCADRAFT_96961"/>
<evidence type="ECO:0000313" key="5">
    <source>
        <dbReference type="Proteomes" id="UP000001058"/>
    </source>
</evidence>
<dbReference type="Gene3D" id="1.25.40.10">
    <property type="entry name" value="Tetratricopeptide repeat domain"/>
    <property type="match status" value="1"/>
</dbReference>
<feature type="region of interest" description="Disordered" evidence="3">
    <location>
        <begin position="1274"/>
        <end position="1314"/>
    </location>
</feature>
<feature type="region of interest" description="Disordered" evidence="3">
    <location>
        <begin position="531"/>
        <end position="552"/>
    </location>
</feature>
<feature type="compositionally biased region" description="Low complexity" evidence="3">
    <location>
        <begin position="1063"/>
        <end position="1086"/>
    </location>
</feature>
<dbReference type="SUPFAM" id="SSF48452">
    <property type="entry name" value="TPR-like"/>
    <property type="match status" value="1"/>
</dbReference>
<feature type="compositionally biased region" description="Gly residues" evidence="3">
    <location>
        <begin position="879"/>
        <end position="889"/>
    </location>
</feature>
<feature type="compositionally biased region" description="Low complexity" evidence="3">
    <location>
        <begin position="1274"/>
        <end position="1290"/>
    </location>
</feature>
<feature type="coiled-coil region" evidence="2">
    <location>
        <begin position="564"/>
        <end position="591"/>
    </location>
</feature>
<keyword evidence="2" id="KW-0175">Coiled coil</keyword>
<feature type="compositionally biased region" description="Gly residues" evidence="3">
    <location>
        <begin position="1049"/>
        <end position="1059"/>
    </location>
</feature>
<dbReference type="SMART" id="SM00028">
    <property type="entry name" value="TPR"/>
    <property type="match status" value="3"/>
</dbReference>
<feature type="compositionally biased region" description="Low complexity" evidence="3">
    <location>
        <begin position="1003"/>
        <end position="1013"/>
    </location>
</feature>
<feature type="compositionally biased region" description="Low complexity" evidence="3">
    <location>
        <begin position="853"/>
        <end position="878"/>
    </location>
</feature>
<dbReference type="InParanoid" id="D8UBF5"/>
<evidence type="ECO:0000256" key="2">
    <source>
        <dbReference type="SAM" id="Coils"/>
    </source>
</evidence>
<accession>D8UBF5</accession>
<evidence type="ECO:0000256" key="1">
    <source>
        <dbReference type="PROSITE-ProRule" id="PRU00339"/>
    </source>
</evidence>
<evidence type="ECO:0000313" key="4">
    <source>
        <dbReference type="EMBL" id="EFJ42939.1"/>
    </source>
</evidence>
<feature type="compositionally biased region" description="Low complexity" evidence="3">
    <location>
        <begin position="911"/>
        <end position="925"/>
    </location>
</feature>
<feature type="compositionally biased region" description="Polar residues" evidence="3">
    <location>
        <begin position="1099"/>
        <end position="1121"/>
    </location>
</feature>
<organism evidence="5">
    <name type="scientific">Volvox carteri f. nagariensis</name>
    <dbReference type="NCBI Taxonomy" id="3068"/>
    <lineage>
        <taxon>Eukaryota</taxon>
        <taxon>Viridiplantae</taxon>
        <taxon>Chlorophyta</taxon>
        <taxon>core chlorophytes</taxon>
        <taxon>Chlorophyceae</taxon>
        <taxon>CS clade</taxon>
        <taxon>Chlamydomonadales</taxon>
        <taxon>Volvocaceae</taxon>
        <taxon>Volvox</taxon>
    </lineage>
</organism>
<feature type="region of interest" description="Disordered" evidence="3">
    <location>
        <begin position="1032"/>
        <end position="1130"/>
    </location>
</feature>
<evidence type="ECO:0000256" key="3">
    <source>
        <dbReference type="SAM" id="MobiDB-lite"/>
    </source>
</evidence>
<feature type="compositionally biased region" description="Gly residues" evidence="3">
    <location>
        <begin position="981"/>
        <end position="996"/>
    </location>
</feature>
<feature type="compositionally biased region" description="Low complexity" evidence="3">
    <location>
        <begin position="1297"/>
        <end position="1306"/>
    </location>
</feature>
<dbReference type="Proteomes" id="UP000001058">
    <property type="component" value="Unassembled WGS sequence"/>
</dbReference>
<dbReference type="PROSITE" id="PS50005">
    <property type="entry name" value="TPR"/>
    <property type="match status" value="1"/>
</dbReference>
<proteinExistence type="predicted"/>
<reference evidence="4 5" key="1">
    <citation type="journal article" date="2010" name="Science">
        <title>Genomic analysis of organismal complexity in the multicellular green alga Volvox carteri.</title>
        <authorList>
            <person name="Prochnik S.E."/>
            <person name="Umen J."/>
            <person name="Nedelcu A.M."/>
            <person name="Hallmann A."/>
            <person name="Miller S.M."/>
            <person name="Nishii I."/>
            <person name="Ferris P."/>
            <person name="Kuo A."/>
            <person name="Mitros T."/>
            <person name="Fritz-Laylin L.K."/>
            <person name="Hellsten U."/>
            <person name="Chapman J."/>
            <person name="Simakov O."/>
            <person name="Rensing S.A."/>
            <person name="Terry A."/>
            <person name="Pangilinan J."/>
            <person name="Kapitonov V."/>
            <person name="Jurka J."/>
            <person name="Salamov A."/>
            <person name="Shapiro H."/>
            <person name="Schmutz J."/>
            <person name="Grimwood J."/>
            <person name="Lindquist E."/>
            <person name="Lucas S."/>
            <person name="Grigoriev I.V."/>
            <person name="Schmitt R."/>
            <person name="Kirk D."/>
            <person name="Rokhsar D.S."/>
        </authorList>
    </citation>
    <scope>NUCLEOTIDE SEQUENCE [LARGE SCALE GENOMIC DNA]</scope>
    <source>
        <strain evidence="5">f. Nagariensis / Eve</strain>
    </source>
</reference>
<sequence>MITVETASLYRSTTLGWNALSKLGKPWNRNFVALVLEVHSEPYWNSLFVELLVFQEYVSILAVAAQVAHEEQAQVAEGRPASRTHRTRDCLTMICRHFPACFSSTCCPRGSSAHALRYRKACAFVRRVLAHGGQALWVRVPWWSKNGKCGSRGLVMASSYPPQAPEARGPAGRVRSGQLIDAELLAPPEVDPVQLSRSMFSQPASRPPPAPLTNLHLKKVARLDTAAAAATAAADEHADGAGGRGATAAARIRSARSARSARSVTASSVRGGRAAFSIVSDEEVIDVEADGYDNDAVTPGGGDAVGGPGHRTHGNNRAGPLGMSGIAGLAADEHGGTGLLEELEADTPAVRLEEVKADLEAAMQQPKPDPWAVVRLAQMALGHAKVVCRTMPGVVKEEPLLLAKAHYSLARAYQGLGGCDRQASDHGKQALAAIPREVMRAEALLSSATVSGIPPEAACNQARKALALLVKAAGLQEPVAWTSEEVEDNDLGVGVQRSTIDAVKDAGIVALMAQSHGVLAECKLKEADAEEAERKSSLRSAEEAASRLDRRTERGDAFYSPEQLDKYRSQVQAYRNEADNHLAEVVRLAGEAERSYDAAMYCLNHVIDIEGSRLEDSVGREGKLSHPTFQALWKRSLDFFAGISAAYAAFPGLPRFVVLLAFPALPRSTASAHPEFHALLPHLTPPSSYTSFILSPTAHYSFPARIALQRKDAERLGVVNEILSVFAQYGHGGWLPPARHIQALKDKGALLVDKRDYEGATACYEELTSVVSELFVSDPMRKELQLAEVLKLRGDVALASGDFRTAQHMFNQALEYYQRHLGLQAPVAQDLLHRIDEVKGYLADTRVMGRLASLPSSSRQQQTSSPTPPAGNVAAAAGASGGGATGGSSNGTSSSPGPGSVAGGGNGGGLRSSAPSVASPSVRSSVDGESQSHSYSQRTGVPVSLNLGGGGATASQRPPSALGPPLSARSAATSSVRGSVEGQGGGGDAGGGGSGGWAMLSPAAASAAGAQRRSGSDLTGHNWAAAAVAATPAAVASPAPSSRSYRSGGDVGPGGGVTGGFFAPVSGGPPSVSGASQRSGAAASGGLEDRMYGSVASPAAQSHRSAFSNGAASPAAQSQRSGVGGGGGYGGMAASTSQSLHSADFANLRGYGNTVPSHPRASGAIGGDDDEATGGADEYGVYGNASPAVVSANRRLGGNSGDVGSRSHRSVTSAASGGGAANGGYGGLASPSARSQRSGVGFDAAEYGGAASPAVQSQRSGYSGYGGGGVAYSSNYGGAGSAAPPSQRSGEFSQPGRINSSSSFRRSNNDPMEF</sequence>
<feature type="compositionally biased region" description="Gly residues" evidence="3">
    <location>
        <begin position="900"/>
        <end position="910"/>
    </location>
</feature>
<keyword evidence="1" id="KW-0802">TPR repeat</keyword>
<feature type="region of interest" description="Disordered" evidence="3">
    <location>
        <begin position="1157"/>
        <end position="1179"/>
    </location>
</feature>
<protein>
    <submittedName>
        <fullName evidence="4">Uncharacterized protein</fullName>
    </submittedName>
</protein>
<feature type="compositionally biased region" description="Gly residues" evidence="3">
    <location>
        <begin position="1216"/>
        <end position="1227"/>
    </location>
</feature>
<dbReference type="InterPro" id="IPR019734">
    <property type="entry name" value="TPR_rpt"/>
</dbReference>
<feature type="compositionally biased region" description="Low complexity" evidence="3">
    <location>
        <begin position="1032"/>
        <end position="1042"/>
    </location>
</feature>
<dbReference type="InterPro" id="IPR011990">
    <property type="entry name" value="TPR-like_helical_dom_sf"/>
</dbReference>
<keyword evidence="5" id="KW-1185">Reference proteome</keyword>
<dbReference type="EMBL" id="GL378377">
    <property type="protein sequence ID" value="EFJ42939.1"/>
    <property type="molecule type" value="Genomic_DNA"/>
</dbReference>
<dbReference type="RefSeq" id="XP_002955979.1">
    <property type="nucleotide sequence ID" value="XM_002955933.1"/>
</dbReference>
<name>D8UBF5_VOLCA</name>